<accession>W6UJZ7</accession>
<evidence type="ECO:0000313" key="1">
    <source>
        <dbReference type="EMBL" id="EUB61875.1"/>
    </source>
</evidence>
<dbReference type="CTD" id="36338863"/>
<dbReference type="Proteomes" id="UP000019149">
    <property type="component" value="Unassembled WGS sequence"/>
</dbReference>
<reference evidence="1 2" key="1">
    <citation type="journal article" date="2013" name="Nat. Genet.">
        <title>The genome of the hydatid tapeworm Echinococcus granulosus.</title>
        <authorList>
            <person name="Zheng H."/>
            <person name="Zhang W."/>
            <person name="Zhang L."/>
            <person name="Zhang Z."/>
            <person name="Li J."/>
            <person name="Lu G."/>
            <person name="Zhu Y."/>
            <person name="Wang Y."/>
            <person name="Huang Y."/>
            <person name="Liu J."/>
            <person name="Kang H."/>
            <person name="Chen J."/>
            <person name="Wang L."/>
            <person name="Chen A."/>
            <person name="Yu S."/>
            <person name="Gao Z."/>
            <person name="Jin L."/>
            <person name="Gu W."/>
            <person name="Wang Z."/>
            <person name="Zhao L."/>
            <person name="Shi B."/>
            <person name="Wen H."/>
            <person name="Lin R."/>
            <person name="Jones M.K."/>
            <person name="Brejova B."/>
            <person name="Vinar T."/>
            <person name="Zhao G."/>
            <person name="McManus D.P."/>
            <person name="Chen Z."/>
            <person name="Zhou Y."/>
            <person name="Wang S."/>
        </authorList>
    </citation>
    <scope>NUCLEOTIDE SEQUENCE [LARGE SCALE GENOMIC DNA]</scope>
</reference>
<dbReference type="RefSeq" id="XP_024353071.1">
    <property type="nucleotide sequence ID" value="XM_024492397.1"/>
</dbReference>
<organism evidence="1 2">
    <name type="scientific">Echinococcus granulosus</name>
    <name type="common">Hydatid tapeworm</name>
    <dbReference type="NCBI Taxonomy" id="6210"/>
    <lineage>
        <taxon>Eukaryota</taxon>
        <taxon>Metazoa</taxon>
        <taxon>Spiralia</taxon>
        <taxon>Lophotrochozoa</taxon>
        <taxon>Platyhelminthes</taxon>
        <taxon>Cestoda</taxon>
        <taxon>Eucestoda</taxon>
        <taxon>Cyclophyllidea</taxon>
        <taxon>Taeniidae</taxon>
        <taxon>Echinococcus</taxon>
        <taxon>Echinococcus granulosus group</taxon>
    </lineage>
</organism>
<sequence>MQLVGIFILQRTFLWQVEVIFLKAWFCRFVCKLAQRFCFYSTSFISLHSYMLINNLDTHSMGLDGFFVTEQIASGLCSHVLRAVRKRDGLSVVLKCYDAENAVPGMFVQTQSGGDEPILREAYFLQKVQGVNGCVKMVDYFFDESRNQFYIKLMKMKYAILNLESLNLSHHNGAYFSCQSI</sequence>
<keyword evidence="2" id="KW-1185">Reference proteome</keyword>
<dbReference type="KEGG" id="egl:EGR_03148"/>
<dbReference type="Gene3D" id="3.30.200.20">
    <property type="entry name" value="Phosphorylase Kinase, domain 1"/>
    <property type="match status" value="1"/>
</dbReference>
<dbReference type="SUPFAM" id="SSF56112">
    <property type="entry name" value="Protein kinase-like (PK-like)"/>
    <property type="match status" value="1"/>
</dbReference>
<proteinExistence type="predicted"/>
<comment type="caution">
    <text evidence="1">The sequence shown here is derived from an EMBL/GenBank/DDBJ whole genome shotgun (WGS) entry which is preliminary data.</text>
</comment>
<dbReference type="STRING" id="6210.W6UJZ7"/>
<dbReference type="OrthoDB" id="193931at2759"/>
<dbReference type="EMBL" id="APAU02000016">
    <property type="protein sequence ID" value="EUB61875.1"/>
    <property type="molecule type" value="Genomic_DNA"/>
</dbReference>
<protein>
    <submittedName>
        <fullName evidence="1">Uncharacterized protein</fullName>
    </submittedName>
</protein>
<dbReference type="AlphaFoldDB" id="W6UJZ7"/>
<dbReference type="GeneID" id="36338863"/>
<name>W6UJZ7_ECHGR</name>
<dbReference type="InterPro" id="IPR011009">
    <property type="entry name" value="Kinase-like_dom_sf"/>
</dbReference>
<evidence type="ECO:0000313" key="2">
    <source>
        <dbReference type="Proteomes" id="UP000019149"/>
    </source>
</evidence>
<gene>
    <name evidence="1" type="ORF">EGR_03148</name>
</gene>